<feature type="compositionally biased region" description="Basic and acidic residues" evidence="8">
    <location>
        <begin position="293"/>
        <end position="312"/>
    </location>
</feature>
<dbReference type="PANTHER" id="PTHR11626:SF2">
    <property type="entry name" value="SQUALENE SYNTHASE"/>
    <property type="match status" value="1"/>
</dbReference>
<dbReference type="CDD" id="cd02885">
    <property type="entry name" value="NUDIX_IPP_Isomerase"/>
    <property type="match status" value="1"/>
</dbReference>
<evidence type="ECO:0000313" key="10">
    <source>
        <dbReference type="EMBL" id="KAL3812032.1"/>
    </source>
</evidence>
<reference evidence="10 11" key="1">
    <citation type="submission" date="2024-10" db="EMBL/GenBank/DDBJ databases">
        <title>Updated reference genomes for cyclostephanoid diatoms.</title>
        <authorList>
            <person name="Roberts W.R."/>
            <person name="Alverson A.J."/>
        </authorList>
    </citation>
    <scope>NUCLEOTIDE SEQUENCE [LARGE SCALE GENOMIC DNA]</scope>
    <source>
        <strain evidence="10 11">AJA228-03</strain>
    </source>
</reference>
<evidence type="ECO:0000256" key="4">
    <source>
        <dbReference type="ARBA" id="ARBA00007579"/>
    </source>
</evidence>
<comment type="pathway">
    <text evidence="2">Isoprenoid biosynthesis; dimethylallyl diphosphate biosynthesis; dimethylallyl diphosphate from isopentenyl diphosphate: step 1/1.</text>
</comment>
<evidence type="ECO:0000256" key="2">
    <source>
        <dbReference type="ARBA" id="ARBA00004826"/>
    </source>
</evidence>
<dbReference type="InterPro" id="IPR044844">
    <property type="entry name" value="Trans_IPPS_euk-type"/>
</dbReference>
<keyword evidence="11" id="KW-1185">Reference proteome</keyword>
<sequence>MGNENQKLRPSSTPSSRWDASMSQSQFMERDTVLVLDLNDNVIGSASKKESHVFSHDTPRGILHRAFSVFLFEDDGGVGGPRLLLQKRASTKITFPNVWTNTCCSHPLHGMEIDEVDGPEDVVSGMVRGVKSAAIRKLGHELGIKSNELKVENFKFLTRLHYWAADTVTHGKRSPWGEHEIDYVLFVTVPSRTCVTLEPHPEEVDDVKWVTKSELLDMFHNEGLLFSPWFRIIADRWLVGAGGDNGEGAGWWDDLRRTMTTDDFCDYGAIHRFDPPAEHMGGGGNAGPIFDGSVDKEGGAEEKKSEDADGRKGACGVGASTAHSLKKQGAYGKVQTHKESKLSQLMHVDEIWSAMTLLYLRPLRSNLDSPFIQNLFDADDLAFCDGILCKVSRSFASVIRQLPDEMLVDVLIFYLVLRALDTVEDDMTYFPTAEAKIATLLSFHKTALVDPAWSMMGCGMGDERRLLEEFPRCHSIYASLPESSRRVISDITCRMATGMAEFVNKDLGQGTEDLAQYNRYCHFVAGLVGEGLSCLFVSSGLEKPSLVGEVLYLSDHMGLFLQKTNIIRDYLEDYADGRAFWPRSVWKKYSATGDLGYFANPVDNVVKVAGLKCLNELITDALELVPDCLAYLSQLRCAEVFRFCAIPQVMAIATLDKCYHNADVFTGVVKIRKGMSCQLIKDTTDMYGVHGIFNRFARSIIRKAEKACSRGDYDDPSYDRTIRACHTIIELTQAEASTVGNCLTGELIVASCAAAATATCLAVKVPHVASTKGSLAASTTVVVLASFGMLSLFKNGFTKKYDEGVGRSVPLLPAVKLKEDKRFQTENT</sequence>
<feature type="region of interest" description="Disordered" evidence="8">
    <location>
        <begin position="1"/>
        <end position="22"/>
    </location>
</feature>
<evidence type="ECO:0000256" key="7">
    <source>
        <dbReference type="ARBA" id="ARBA00023235"/>
    </source>
</evidence>
<dbReference type="GO" id="GO:0008299">
    <property type="term" value="P:isoprenoid biosynthetic process"/>
    <property type="evidence" value="ECO:0007669"/>
    <property type="project" value="UniProtKB-KW"/>
</dbReference>
<dbReference type="InterPro" id="IPR008949">
    <property type="entry name" value="Isoprenoid_synthase_dom_sf"/>
</dbReference>
<dbReference type="InterPro" id="IPR002060">
    <property type="entry name" value="Squ/phyt_synthse"/>
</dbReference>
<dbReference type="CDD" id="cd00683">
    <property type="entry name" value="Trans_IPPS_HH"/>
    <property type="match status" value="1"/>
</dbReference>
<evidence type="ECO:0000313" key="11">
    <source>
        <dbReference type="Proteomes" id="UP001530377"/>
    </source>
</evidence>
<dbReference type="SFLD" id="SFLDS00005">
    <property type="entry name" value="Isoprenoid_Synthase_Type_I"/>
    <property type="match status" value="1"/>
</dbReference>
<keyword evidence="6" id="KW-0414">Isoprene biosynthesis</keyword>
<dbReference type="Gene3D" id="3.90.79.10">
    <property type="entry name" value="Nucleoside Triphosphate Pyrophosphohydrolase"/>
    <property type="match status" value="1"/>
</dbReference>
<dbReference type="EMBL" id="JALLPB020000221">
    <property type="protein sequence ID" value="KAL3812032.1"/>
    <property type="molecule type" value="Genomic_DNA"/>
</dbReference>
<dbReference type="InterPro" id="IPR019845">
    <property type="entry name" value="Squalene/phytoene_synthase_CS"/>
</dbReference>
<evidence type="ECO:0000256" key="6">
    <source>
        <dbReference type="ARBA" id="ARBA00023229"/>
    </source>
</evidence>
<proteinExistence type="inferred from homology"/>
<evidence type="ECO:0000256" key="8">
    <source>
        <dbReference type="SAM" id="MobiDB-lite"/>
    </source>
</evidence>
<accession>A0ABD3RI64</accession>
<dbReference type="AlphaFoldDB" id="A0ABD3RI64"/>
<dbReference type="SFLD" id="SFLDG01018">
    <property type="entry name" value="Squalene/Phytoene_Synthase_Lik"/>
    <property type="match status" value="1"/>
</dbReference>
<dbReference type="NCBIfam" id="TIGR01559">
    <property type="entry name" value="squal_synth"/>
    <property type="match status" value="1"/>
</dbReference>
<dbReference type="GO" id="GO:0051996">
    <property type="term" value="F:squalene synthase [NAD(P)H] activity"/>
    <property type="evidence" value="ECO:0007669"/>
    <property type="project" value="UniProtKB-ARBA"/>
</dbReference>
<evidence type="ECO:0000256" key="1">
    <source>
        <dbReference type="ARBA" id="ARBA00001946"/>
    </source>
</evidence>
<dbReference type="SUPFAM" id="SSF48576">
    <property type="entry name" value="Terpenoid synthases"/>
    <property type="match status" value="1"/>
</dbReference>
<dbReference type="Pfam" id="PF00494">
    <property type="entry name" value="SQS_PSY"/>
    <property type="match status" value="1"/>
</dbReference>
<dbReference type="Proteomes" id="UP001530377">
    <property type="component" value="Unassembled WGS sequence"/>
</dbReference>
<dbReference type="Pfam" id="PF00293">
    <property type="entry name" value="NUDIX"/>
    <property type="match status" value="1"/>
</dbReference>
<comment type="cofactor">
    <cofactor evidence="1">
        <name>Mg(2+)</name>
        <dbReference type="ChEBI" id="CHEBI:18420"/>
    </cofactor>
</comment>
<dbReference type="PROSITE" id="PS01045">
    <property type="entry name" value="SQUALEN_PHYTOEN_SYN_2"/>
    <property type="match status" value="1"/>
</dbReference>
<evidence type="ECO:0000256" key="3">
    <source>
        <dbReference type="ARBA" id="ARBA00006251"/>
    </source>
</evidence>
<dbReference type="NCBIfam" id="TIGR02150">
    <property type="entry name" value="IPP_isom_1"/>
    <property type="match status" value="1"/>
</dbReference>
<dbReference type="GO" id="GO:0016853">
    <property type="term" value="F:isomerase activity"/>
    <property type="evidence" value="ECO:0007669"/>
    <property type="project" value="UniProtKB-KW"/>
</dbReference>
<gene>
    <name evidence="10" type="ORF">ACHAXA_008938</name>
</gene>
<comment type="caution">
    <text evidence="10">The sequence shown here is derived from an EMBL/GenBank/DDBJ whole genome shotgun (WGS) entry which is preliminary data.</text>
</comment>
<keyword evidence="5" id="KW-0808">Transferase</keyword>
<dbReference type="SUPFAM" id="SSF55811">
    <property type="entry name" value="Nudix"/>
    <property type="match status" value="1"/>
</dbReference>
<dbReference type="InterPro" id="IPR006449">
    <property type="entry name" value="Squal_synth-like"/>
</dbReference>
<feature type="region of interest" description="Disordered" evidence="8">
    <location>
        <begin position="282"/>
        <end position="315"/>
    </location>
</feature>
<keyword evidence="7" id="KW-0413">Isomerase</keyword>
<organism evidence="10 11">
    <name type="scientific">Cyclostephanos tholiformis</name>
    <dbReference type="NCBI Taxonomy" id="382380"/>
    <lineage>
        <taxon>Eukaryota</taxon>
        <taxon>Sar</taxon>
        <taxon>Stramenopiles</taxon>
        <taxon>Ochrophyta</taxon>
        <taxon>Bacillariophyta</taxon>
        <taxon>Coscinodiscophyceae</taxon>
        <taxon>Thalassiosirophycidae</taxon>
        <taxon>Stephanodiscales</taxon>
        <taxon>Stephanodiscaceae</taxon>
        <taxon>Cyclostephanos</taxon>
    </lineage>
</organism>
<dbReference type="FunFam" id="1.10.600.10:FF:000023">
    <property type="entry name" value="Squalene synthase"/>
    <property type="match status" value="1"/>
</dbReference>
<comment type="similarity">
    <text evidence="3">Belongs to the phytoene/squalene synthase family.</text>
</comment>
<dbReference type="InterPro" id="IPR011876">
    <property type="entry name" value="IsopentenylPP_isomerase_typ1"/>
</dbReference>
<comment type="similarity">
    <text evidence="4">Belongs to the IPP isomerase type 1 family.</text>
</comment>
<dbReference type="InterPro" id="IPR033904">
    <property type="entry name" value="Trans_IPPS_HH"/>
</dbReference>
<dbReference type="InterPro" id="IPR000086">
    <property type="entry name" value="NUDIX_hydrolase_dom"/>
</dbReference>
<dbReference type="Gene3D" id="1.10.600.10">
    <property type="entry name" value="Farnesyl Diphosphate Synthase"/>
    <property type="match status" value="1"/>
</dbReference>
<protein>
    <recommendedName>
        <fullName evidence="9">Nudix hydrolase domain-containing protein</fullName>
    </recommendedName>
</protein>
<evidence type="ECO:0000256" key="5">
    <source>
        <dbReference type="ARBA" id="ARBA00022679"/>
    </source>
</evidence>
<feature type="domain" description="Nudix hydrolase" evidence="9">
    <location>
        <begin position="62"/>
        <end position="232"/>
    </location>
</feature>
<dbReference type="PROSITE" id="PS51462">
    <property type="entry name" value="NUDIX"/>
    <property type="match status" value="1"/>
</dbReference>
<dbReference type="PROSITE" id="PS01044">
    <property type="entry name" value="SQUALEN_PHYTOEN_SYN_1"/>
    <property type="match status" value="1"/>
</dbReference>
<dbReference type="InterPro" id="IPR015797">
    <property type="entry name" value="NUDIX_hydrolase-like_dom_sf"/>
</dbReference>
<dbReference type="PANTHER" id="PTHR11626">
    <property type="entry name" value="FARNESYL-DIPHOSPHATE FARNESYLTRANSFERASE"/>
    <property type="match status" value="1"/>
</dbReference>
<evidence type="ECO:0000259" key="9">
    <source>
        <dbReference type="PROSITE" id="PS51462"/>
    </source>
</evidence>
<name>A0ABD3RI64_9STRA</name>